<reference evidence="2" key="1">
    <citation type="submission" date="2023-05" db="EMBL/GenBank/DDBJ databases">
        <title>Nepenthes gracilis genome sequencing.</title>
        <authorList>
            <person name="Fukushima K."/>
        </authorList>
    </citation>
    <scope>NUCLEOTIDE SEQUENCE</scope>
    <source>
        <strain evidence="2">SING2019-196</strain>
    </source>
</reference>
<feature type="transmembrane region" description="Helical" evidence="1">
    <location>
        <begin position="166"/>
        <end position="186"/>
    </location>
</feature>
<sequence length="255" mass="26888">MPSEAAVEDAPTVVSTPSPHAVQCDLALEDDSARRIASDVERLRMQLMEFKDQCCLDQQLPCSTQAARESVPDGSSSGSEAAMQGMSLCGANASPNCHQGPPARWTDEELFARQAINGSLRTVLLIPAVEADLPEILWDPGYRLFAVSLGGLNPYCGAIISLPDGSWLAVVLVLGVAAQAGLGPVLRKDDVAGHCVCRSVINSAMKPGAGVVPVAMAAIVSLIWFLRLQFVWLGCFASEANASGCLIHVWVCTGV</sequence>
<organism evidence="2 3">
    <name type="scientific">Nepenthes gracilis</name>
    <name type="common">Slender pitcher plant</name>
    <dbReference type="NCBI Taxonomy" id="150966"/>
    <lineage>
        <taxon>Eukaryota</taxon>
        <taxon>Viridiplantae</taxon>
        <taxon>Streptophyta</taxon>
        <taxon>Embryophyta</taxon>
        <taxon>Tracheophyta</taxon>
        <taxon>Spermatophyta</taxon>
        <taxon>Magnoliopsida</taxon>
        <taxon>eudicotyledons</taxon>
        <taxon>Gunneridae</taxon>
        <taxon>Pentapetalae</taxon>
        <taxon>Caryophyllales</taxon>
        <taxon>Nepenthaceae</taxon>
        <taxon>Nepenthes</taxon>
    </lineage>
</organism>
<evidence type="ECO:0000256" key="1">
    <source>
        <dbReference type="SAM" id="Phobius"/>
    </source>
</evidence>
<accession>A0AAD3XVU3</accession>
<gene>
    <name evidence="2" type="ORF">Nepgr_021099</name>
</gene>
<protein>
    <submittedName>
        <fullName evidence="2">Uncharacterized protein</fullName>
    </submittedName>
</protein>
<dbReference type="AlphaFoldDB" id="A0AAD3XVU3"/>
<dbReference type="EMBL" id="BSYO01000020">
    <property type="protein sequence ID" value="GMH19258.1"/>
    <property type="molecule type" value="Genomic_DNA"/>
</dbReference>
<name>A0AAD3XVU3_NEPGR</name>
<dbReference type="Proteomes" id="UP001279734">
    <property type="component" value="Unassembled WGS sequence"/>
</dbReference>
<keyword evidence="3" id="KW-1185">Reference proteome</keyword>
<keyword evidence="1" id="KW-0812">Transmembrane</keyword>
<feature type="transmembrane region" description="Helical" evidence="1">
    <location>
        <begin position="207"/>
        <end position="226"/>
    </location>
</feature>
<evidence type="ECO:0000313" key="3">
    <source>
        <dbReference type="Proteomes" id="UP001279734"/>
    </source>
</evidence>
<proteinExistence type="predicted"/>
<comment type="caution">
    <text evidence="2">The sequence shown here is derived from an EMBL/GenBank/DDBJ whole genome shotgun (WGS) entry which is preliminary data.</text>
</comment>
<evidence type="ECO:0000313" key="2">
    <source>
        <dbReference type="EMBL" id="GMH19258.1"/>
    </source>
</evidence>
<keyword evidence="1" id="KW-0472">Membrane</keyword>
<keyword evidence="1" id="KW-1133">Transmembrane helix</keyword>